<evidence type="ECO:0000256" key="4">
    <source>
        <dbReference type="ARBA" id="ARBA00022723"/>
    </source>
</evidence>
<evidence type="ECO:0000256" key="5">
    <source>
        <dbReference type="ARBA" id="ARBA00023002"/>
    </source>
</evidence>
<gene>
    <name evidence="9" type="ORF">DL762_005260</name>
</gene>
<dbReference type="PRINTS" id="PR00385">
    <property type="entry name" value="P450"/>
</dbReference>
<evidence type="ECO:0000256" key="3">
    <source>
        <dbReference type="ARBA" id="ARBA00022617"/>
    </source>
</evidence>
<dbReference type="CDD" id="cd11061">
    <property type="entry name" value="CYP67-like"/>
    <property type="match status" value="1"/>
</dbReference>
<keyword evidence="7" id="KW-0503">Monooxygenase</keyword>
<keyword evidence="8" id="KW-1133">Transmembrane helix</keyword>
<dbReference type="PANTHER" id="PTHR24305">
    <property type="entry name" value="CYTOCHROME P450"/>
    <property type="match status" value="1"/>
</dbReference>
<accession>A0ABY0H5F2</accession>
<keyword evidence="4" id="KW-0479">Metal-binding</keyword>
<comment type="similarity">
    <text evidence="2">Belongs to the cytochrome P450 family.</text>
</comment>
<dbReference type="Gene3D" id="1.10.630.10">
    <property type="entry name" value="Cytochrome P450"/>
    <property type="match status" value="1"/>
</dbReference>
<keyword evidence="5" id="KW-0560">Oxidoreductase</keyword>
<dbReference type="Pfam" id="PF00067">
    <property type="entry name" value="p450"/>
    <property type="match status" value="1"/>
</dbReference>
<dbReference type="PANTHER" id="PTHR24305:SF237">
    <property type="entry name" value="CYTOCHROME P450 MONOOXYGENASE ATNE-RELATED"/>
    <property type="match status" value="1"/>
</dbReference>
<dbReference type="InterPro" id="IPR002401">
    <property type="entry name" value="Cyt_P450_E_grp-I"/>
</dbReference>
<evidence type="ECO:0000313" key="9">
    <source>
        <dbReference type="EMBL" id="RYO85307.1"/>
    </source>
</evidence>
<dbReference type="SUPFAM" id="SSF48264">
    <property type="entry name" value="Cytochrome P450"/>
    <property type="match status" value="1"/>
</dbReference>
<evidence type="ECO:0000256" key="1">
    <source>
        <dbReference type="ARBA" id="ARBA00001971"/>
    </source>
</evidence>
<evidence type="ECO:0000313" key="10">
    <source>
        <dbReference type="Proteomes" id="UP000294003"/>
    </source>
</evidence>
<evidence type="ECO:0008006" key="11">
    <source>
        <dbReference type="Google" id="ProtNLM"/>
    </source>
</evidence>
<keyword evidence="10" id="KW-1185">Reference proteome</keyword>
<proteinExistence type="inferred from homology"/>
<reference evidence="9 10" key="1">
    <citation type="submission" date="2018-06" db="EMBL/GenBank/DDBJ databases">
        <title>Complete Genomes of Monosporascus.</title>
        <authorList>
            <person name="Robinson A.J."/>
            <person name="Natvig D.O."/>
        </authorList>
    </citation>
    <scope>NUCLEOTIDE SEQUENCE [LARGE SCALE GENOMIC DNA]</scope>
    <source>
        <strain evidence="9 10">CBS 609.92</strain>
    </source>
</reference>
<dbReference type="InterPro" id="IPR036396">
    <property type="entry name" value="Cyt_P450_sf"/>
</dbReference>
<organism evidence="9 10">
    <name type="scientific">Monosporascus cannonballus</name>
    <dbReference type="NCBI Taxonomy" id="155416"/>
    <lineage>
        <taxon>Eukaryota</taxon>
        <taxon>Fungi</taxon>
        <taxon>Dikarya</taxon>
        <taxon>Ascomycota</taxon>
        <taxon>Pezizomycotina</taxon>
        <taxon>Sordariomycetes</taxon>
        <taxon>Xylariomycetidae</taxon>
        <taxon>Xylariales</taxon>
        <taxon>Xylariales incertae sedis</taxon>
        <taxon>Monosporascus</taxon>
    </lineage>
</organism>
<evidence type="ECO:0000256" key="2">
    <source>
        <dbReference type="ARBA" id="ARBA00010617"/>
    </source>
</evidence>
<keyword evidence="8" id="KW-0472">Membrane</keyword>
<dbReference type="InterPro" id="IPR001128">
    <property type="entry name" value="Cyt_P450"/>
</dbReference>
<evidence type="ECO:0000256" key="7">
    <source>
        <dbReference type="ARBA" id="ARBA00023033"/>
    </source>
</evidence>
<feature type="transmembrane region" description="Helical" evidence="8">
    <location>
        <begin position="6"/>
        <end position="26"/>
    </location>
</feature>
<dbReference type="EMBL" id="QJNS01000140">
    <property type="protein sequence ID" value="RYO85307.1"/>
    <property type="molecule type" value="Genomic_DNA"/>
</dbReference>
<dbReference type="InterPro" id="IPR050121">
    <property type="entry name" value="Cytochrome_P450_monoxygenase"/>
</dbReference>
<evidence type="ECO:0000256" key="6">
    <source>
        <dbReference type="ARBA" id="ARBA00023004"/>
    </source>
</evidence>
<feature type="transmembrane region" description="Helical" evidence="8">
    <location>
        <begin position="33"/>
        <end position="51"/>
    </location>
</feature>
<keyword evidence="8" id="KW-0812">Transmembrane</keyword>
<name>A0ABY0H5F2_9PEZI</name>
<sequence>MLPHALAAVGFGCAAALLASMLVLHLNQPRTALWYAFMTVAIPLQFVSKYVRYGPNRISINSAAASSDLHDVNANTFKSSAYSSFKRFFGAEMSLTTVDHKSHAFRRRVNAKAMTPAAVKAFEDKVTPHVDYMIQSISRNIRANGQGWSTGQDMAHLISYCIADIMGDVTFSQYWNVQRDGKNRRFVHDLPKGVAGIHLVGHMQWLFLLDLHLLLFPQLIQGIRQLMEVSRGFAKNRAEMSGAQDIWAYLLDSRDPKTGRKFTQEELTSEASLFIIGGTDGMITATTATLFYLLHNPPALDRLTREIRNAFPARKDCFPGTEEAECPVRFASPELQKITYLPACIDEAMRLSPPVPSILPRAVGPGGMLIEGEFFPEGIDIGIPHYSLHRSPEYFPEPLKYKPERWLQGGNSHQPEQLQGARGPMAAGSGQALSFMPFGAGRSSCIGKYMAYQEVSYILARLIWHYDMRRDPDMGHIGEGTGTGPEGRERKDEFQLYCRFVSEQDGPVIQFKIREDIRSS</sequence>
<dbReference type="PRINTS" id="PR00463">
    <property type="entry name" value="EP450I"/>
</dbReference>
<keyword evidence="3" id="KW-0349">Heme</keyword>
<comment type="cofactor">
    <cofactor evidence="1">
        <name>heme</name>
        <dbReference type="ChEBI" id="CHEBI:30413"/>
    </cofactor>
</comment>
<keyword evidence="6" id="KW-0408">Iron</keyword>
<comment type="caution">
    <text evidence="9">The sequence shown here is derived from an EMBL/GenBank/DDBJ whole genome shotgun (WGS) entry which is preliminary data.</text>
</comment>
<protein>
    <recommendedName>
        <fullName evidence="11">Cytochrome P450</fullName>
    </recommendedName>
</protein>
<dbReference type="Proteomes" id="UP000294003">
    <property type="component" value="Unassembled WGS sequence"/>
</dbReference>
<evidence type="ECO:0000256" key="8">
    <source>
        <dbReference type="SAM" id="Phobius"/>
    </source>
</evidence>